<dbReference type="SUPFAM" id="SSF53474">
    <property type="entry name" value="alpha/beta-Hydrolases"/>
    <property type="match status" value="1"/>
</dbReference>
<reference evidence="4 5" key="1">
    <citation type="journal article" date="2014" name="BMC Genomics">
        <title>Complete genome sequence of producer of the glycopeptide antibiotic Aculeximycin Kutzneria albida DSM 43870T, a representative of minor genus of Pseudonocardiaceae.</title>
        <authorList>
            <person name="Rebets Y."/>
            <person name="Tokovenko B."/>
            <person name="Lushchyk I."/>
            <person name="Ruckert C."/>
            <person name="Zaburannyi N."/>
            <person name="Bechthold A."/>
            <person name="Kalinowski J."/>
            <person name="Luzhetskyy A."/>
        </authorList>
    </citation>
    <scope>NUCLEOTIDE SEQUENCE [LARGE SCALE GENOMIC DNA]</scope>
    <source>
        <strain evidence="4">DSM 43870</strain>
    </source>
</reference>
<name>W5WI66_9PSEU</name>
<keyword evidence="2" id="KW-0378">Hydrolase</keyword>
<dbReference type="InterPro" id="IPR050261">
    <property type="entry name" value="FrsA_esterase"/>
</dbReference>
<evidence type="ECO:0000256" key="1">
    <source>
        <dbReference type="ARBA" id="ARBA00008645"/>
    </source>
</evidence>
<dbReference type="AlphaFoldDB" id="W5WI66"/>
<dbReference type="eggNOG" id="COG1073">
    <property type="taxonomic scope" value="Bacteria"/>
</dbReference>
<evidence type="ECO:0000259" key="3">
    <source>
        <dbReference type="Pfam" id="PF12146"/>
    </source>
</evidence>
<dbReference type="Pfam" id="PF12146">
    <property type="entry name" value="Hydrolase_4"/>
    <property type="match status" value="1"/>
</dbReference>
<evidence type="ECO:0000256" key="2">
    <source>
        <dbReference type="ARBA" id="ARBA00022801"/>
    </source>
</evidence>
<dbReference type="Gene3D" id="3.40.50.1820">
    <property type="entry name" value="alpha/beta hydrolase"/>
    <property type="match status" value="1"/>
</dbReference>
<dbReference type="STRING" id="1449976.KALB_6918"/>
<dbReference type="OrthoDB" id="5902829at2"/>
<gene>
    <name evidence="4" type="ORF">KALB_6918</name>
</gene>
<proteinExistence type="inferred from homology"/>
<dbReference type="HOGENOM" id="CLU_1624948_0_0_11"/>
<accession>W5WI66</accession>
<dbReference type="InterPro" id="IPR029058">
    <property type="entry name" value="AB_hydrolase_fold"/>
</dbReference>
<dbReference type="GO" id="GO:0052689">
    <property type="term" value="F:carboxylic ester hydrolase activity"/>
    <property type="evidence" value="ECO:0007669"/>
    <property type="project" value="UniProtKB-ARBA"/>
</dbReference>
<dbReference type="RefSeq" id="WP_025360139.1">
    <property type="nucleotide sequence ID" value="NZ_CP007155.1"/>
</dbReference>
<evidence type="ECO:0000313" key="5">
    <source>
        <dbReference type="Proteomes" id="UP000019225"/>
    </source>
</evidence>
<dbReference type="KEGG" id="kal:KALB_6918"/>
<dbReference type="PATRIC" id="fig|1449976.3.peg.6945"/>
<dbReference type="PANTHER" id="PTHR22946:SF9">
    <property type="entry name" value="POLYKETIDE TRANSFERASE AF380"/>
    <property type="match status" value="1"/>
</dbReference>
<protein>
    <recommendedName>
        <fullName evidence="3">Serine aminopeptidase S33 domain-containing protein</fullName>
    </recommendedName>
</protein>
<organism evidence="4 5">
    <name type="scientific">Kutzneria albida DSM 43870</name>
    <dbReference type="NCBI Taxonomy" id="1449976"/>
    <lineage>
        <taxon>Bacteria</taxon>
        <taxon>Bacillati</taxon>
        <taxon>Actinomycetota</taxon>
        <taxon>Actinomycetes</taxon>
        <taxon>Pseudonocardiales</taxon>
        <taxon>Pseudonocardiaceae</taxon>
        <taxon>Kutzneria</taxon>
    </lineage>
</organism>
<keyword evidence="5" id="KW-1185">Reference proteome</keyword>
<dbReference type="PANTHER" id="PTHR22946">
    <property type="entry name" value="DIENELACTONE HYDROLASE DOMAIN-CONTAINING PROTEIN-RELATED"/>
    <property type="match status" value="1"/>
</dbReference>
<feature type="domain" description="Serine aminopeptidase S33" evidence="3">
    <location>
        <begin position="33"/>
        <end position="146"/>
    </location>
</feature>
<dbReference type="Proteomes" id="UP000019225">
    <property type="component" value="Chromosome"/>
</dbReference>
<comment type="similarity">
    <text evidence="1">Belongs to the AB hydrolase superfamily.</text>
</comment>
<dbReference type="EMBL" id="CP007155">
    <property type="protein sequence ID" value="AHI00277.1"/>
    <property type="molecule type" value="Genomic_DNA"/>
</dbReference>
<sequence length="163" mass="17333">MAAPRQTLRAGTARFLDTHRPPVTREDVTFRSHGAVREAGLDACACRFAEAGMAVLAFDYRGFGASEGLPRQVVDVPEQLADWRAALGFARDLPGVGAERIALWGTSFSGCHVLTLAARDPGARAVVSQVPYLGLVRKRLLPQLRALAALALRIGCAARPTGG</sequence>
<dbReference type="InterPro" id="IPR022742">
    <property type="entry name" value="Hydrolase_4"/>
</dbReference>
<evidence type="ECO:0000313" key="4">
    <source>
        <dbReference type="EMBL" id="AHI00277.1"/>
    </source>
</evidence>